<proteinExistence type="predicted"/>
<dbReference type="GO" id="GO:0019901">
    <property type="term" value="F:protein kinase binding"/>
    <property type="evidence" value="ECO:0007669"/>
    <property type="project" value="InterPro"/>
</dbReference>
<dbReference type="InterPro" id="IPR006671">
    <property type="entry name" value="Cyclin_N"/>
</dbReference>
<comment type="caution">
    <text evidence="2">The sequence shown here is derived from an EMBL/GenBank/DDBJ whole genome shotgun (WGS) entry which is preliminary data.</text>
</comment>
<dbReference type="InterPro" id="IPR036915">
    <property type="entry name" value="Cyclin-like_sf"/>
</dbReference>
<dbReference type="STRING" id="1314790.A0A1Y1XT00"/>
<evidence type="ECO:0000259" key="1">
    <source>
        <dbReference type="Pfam" id="PF00134"/>
    </source>
</evidence>
<dbReference type="AlphaFoldDB" id="A0A1Y1XT00"/>
<dbReference type="InterPro" id="IPR013922">
    <property type="entry name" value="Cyclin_PHO80-like"/>
</dbReference>
<dbReference type="PANTHER" id="PTHR15615">
    <property type="match status" value="1"/>
</dbReference>
<organism evidence="2 3">
    <name type="scientific">Basidiobolus meristosporus CBS 931.73</name>
    <dbReference type="NCBI Taxonomy" id="1314790"/>
    <lineage>
        <taxon>Eukaryota</taxon>
        <taxon>Fungi</taxon>
        <taxon>Fungi incertae sedis</taxon>
        <taxon>Zoopagomycota</taxon>
        <taxon>Entomophthoromycotina</taxon>
        <taxon>Basidiobolomycetes</taxon>
        <taxon>Basidiobolales</taxon>
        <taxon>Basidiobolaceae</taxon>
        <taxon>Basidiobolus</taxon>
    </lineage>
</organism>
<dbReference type="InParanoid" id="A0A1Y1XT00"/>
<dbReference type="CDD" id="cd20557">
    <property type="entry name" value="CYCLIN_ScPCL1-like"/>
    <property type="match status" value="1"/>
</dbReference>
<gene>
    <name evidence="2" type="ORF">K493DRAFT_319328</name>
</gene>
<keyword evidence="3" id="KW-1185">Reference proteome</keyword>
<sequence length="201" mass="22660">MPGTHILLSDLSINTKSTRDNRAISDSAAFFADVVSHMWSNNPYGSAQAFLKFCTRLFQITQPSNSTILLALNYIYRYKETSPYCSEVSGTEYYIAVVSLMLANKYHEDKCYSNRSWAKVSGLDVSQVSRMELSILAAFNWSIKVDNLEFDSWSQFLGQYWSAVIEFRGQSIISEQNLDSGVQDCRRQGFISTSASITSIS</sequence>
<feature type="domain" description="Cyclin N-terminal" evidence="1">
    <location>
        <begin position="52"/>
        <end position="143"/>
    </location>
</feature>
<dbReference type="GO" id="GO:0000307">
    <property type="term" value="C:cyclin-dependent protein kinase holoenzyme complex"/>
    <property type="evidence" value="ECO:0007669"/>
    <property type="project" value="TreeGrafter"/>
</dbReference>
<dbReference type="Gene3D" id="1.10.472.10">
    <property type="entry name" value="Cyclin-like"/>
    <property type="match status" value="1"/>
</dbReference>
<evidence type="ECO:0000313" key="3">
    <source>
        <dbReference type="Proteomes" id="UP000193498"/>
    </source>
</evidence>
<protein>
    <recommendedName>
        <fullName evidence="1">Cyclin N-terminal domain-containing protein</fullName>
    </recommendedName>
</protein>
<dbReference type="OrthoDB" id="286814at2759"/>
<accession>A0A1Y1XT00</accession>
<reference evidence="2 3" key="1">
    <citation type="submission" date="2016-07" db="EMBL/GenBank/DDBJ databases">
        <title>Pervasive Adenine N6-methylation of Active Genes in Fungi.</title>
        <authorList>
            <consortium name="DOE Joint Genome Institute"/>
            <person name="Mondo S.J."/>
            <person name="Dannebaum R.O."/>
            <person name="Kuo R.C."/>
            <person name="Labutti K."/>
            <person name="Haridas S."/>
            <person name="Kuo A."/>
            <person name="Salamov A."/>
            <person name="Ahrendt S.R."/>
            <person name="Lipzen A."/>
            <person name="Sullivan W."/>
            <person name="Andreopoulos W.B."/>
            <person name="Clum A."/>
            <person name="Lindquist E."/>
            <person name="Daum C."/>
            <person name="Ramamoorthy G.K."/>
            <person name="Gryganskyi A."/>
            <person name="Culley D."/>
            <person name="Magnuson J.K."/>
            <person name="James T.Y."/>
            <person name="O'Malley M.A."/>
            <person name="Stajich J.E."/>
            <person name="Spatafora J.W."/>
            <person name="Visel A."/>
            <person name="Grigoriev I.V."/>
        </authorList>
    </citation>
    <scope>NUCLEOTIDE SEQUENCE [LARGE SCALE GENOMIC DNA]</scope>
    <source>
        <strain evidence="2 3">CBS 931.73</strain>
    </source>
</reference>
<dbReference type="SUPFAM" id="SSF47954">
    <property type="entry name" value="Cyclin-like"/>
    <property type="match status" value="1"/>
</dbReference>
<dbReference type="GO" id="GO:0016538">
    <property type="term" value="F:cyclin-dependent protein serine/threonine kinase regulator activity"/>
    <property type="evidence" value="ECO:0007669"/>
    <property type="project" value="TreeGrafter"/>
</dbReference>
<name>A0A1Y1XT00_9FUNG</name>
<evidence type="ECO:0000313" key="2">
    <source>
        <dbReference type="EMBL" id="ORX88626.1"/>
    </source>
</evidence>
<dbReference type="Pfam" id="PF00134">
    <property type="entry name" value="Cyclin_N"/>
    <property type="match status" value="1"/>
</dbReference>
<dbReference type="Proteomes" id="UP000193498">
    <property type="component" value="Unassembled WGS sequence"/>
</dbReference>
<dbReference type="PANTHER" id="PTHR15615:SF27">
    <property type="entry name" value="PHO85 CYCLIN CLG1"/>
    <property type="match status" value="1"/>
</dbReference>
<dbReference type="EMBL" id="MCFE01000514">
    <property type="protein sequence ID" value="ORX88626.1"/>
    <property type="molecule type" value="Genomic_DNA"/>
</dbReference>
<dbReference type="GO" id="GO:0005634">
    <property type="term" value="C:nucleus"/>
    <property type="evidence" value="ECO:0007669"/>
    <property type="project" value="TreeGrafter"/>
</dbReference>